<feature type="transmembrane region" description="Helical" evidence="1">
    <location>
        <begin position="273"/>
        <end position="294"/>
    </location>
</feature>
<reference evidence="2" key="1">
    <citation type="submission" date="2021-01" db="EMBL/GenBank/DDBJ databases">
        <authorList>
            <person name="Corre E."/>
            <person name="Pelletier E."/>
            <person name="Niang G."/>
            <person name="Scheremetjew M."/>
            <person name="Finn R."/>
            <person name="Kale V."/>
            <person name="Holt S."/>
            <person name="Cochrane G."/>
            <person name="Meng A."/>
            <person name="Brown T."/>
            <person name="Cohen L."/>
        </authorList>
    </citation>
    <scope>NUCLEOTIDE SEQUENCE</scope>
    <source>
        <strain evidence="2">OF101</strain>
    </source>
</reference>
<dbReference type="EMBL" id="HBGE01117912">
    <property type="protein sequence ID" value="CAD9193586.1"/>
    <property type="molecule type" value="Transcribed_RNA"/>
</dbReference>
<sequence length="584" mass="65933">MKDFAAVCSGLPPLQGSDKWEDQLRERIQEVSGQEVVGVSICWDYSACQGPLMAELHRMQRQVAIESRRGLSMLGEPRRSSFTGQEESAEPGGGCLTQWLHRQEAALLSKIADHPCKPPEDVLAELNSLRSTEKAFVVFRTEGLRDAAVEALEGCGFEFEKRHLSLAPVHHEPASTLFDNMCFNRKQRIYHLIVGIGVIVLALLIWTGAFYLPYAHYMLTFTSASGAEPGSMYSVTFSLVVIIGNQIMYFVCREVAKRVGFQVQGQVETCYMVLYSIAIMFNVLVDLVVAYRMAYIHMIRNGVRTHDGKLLYQVDTGKEIFESYIMQKDLGGKLFSYFFPATCLLPFLFEPVMLYVLPYRLMRTLVRRHAEITPAQAEDLFRATSMDLGRYADILVNVFLASLVFLFPGGYTVLTFGALVLSHVYIYCYDHCRVLRAVPSFCVSSYILSSWSSALLSVPCGMLLAAVTFKTNCRAGFPCVKEEHSLYMRCATAFFLHVGVHLFLLGYVLPCFGRERTTPSKSTFEECSRQCAQSWFTMNPVHCLRSTYIYEHNPPCDFCAVGKEHLLRRNKAIGQYFEAQAADH</sequence>
<organism evidence="2">
    <name type="scientific">Alexandrium catenella</name>
    <name type="common">Red tide dinoflagellate</name>
    <name type="synonym">Gonyaulax catenella</name>
    <dbReference type="NCBI Taxonomy" id="2925"/>
    <lineage>
        <taxon>Eukaryota</taxon>
        <taxon>Sar</taxon>
        <taxon>Alveolata</taxon>
        <taxon>Dinophyceae</taxon>
        <taxon>Gonyaulacales</taxon>
        <taxon>Pyrocystaceae</taxon>
        <taxon>Alexandrium</taxon>
    </lineage>
</organism>
<evidence type="ECO:0008006" key="3">
    <source>
        <dbReference type="Google" id="ProtNLM"/>
    </source>
</evidence>
<feature type="transmembrane region" description="Helical" evidence="1">
    <location>
        <begin position="189"/>
        <end position="212"/>
    </location>
</feature>
<evidence type="ECO:0000256" key="1">
    <source>
        <dbReference type="SAM" id="Phobius"/>
    </source>
</evidence>
<feature type="transmembrane region" description="Helical" evidence="1">
    <location>
        <begin position="490"/>
        <end position="509"/>
    </location>
</feature>
<name>A0A7S1WXA6_ALECA</name>
<accession>A0A7S1WXA6</accession>
<proteinExistence type="predicted"/>
<keyword evidence="1" id="KW-0472">Membrane</keyword>
<feature type="transmembrane region" description="Helical" evidence="1">
    <location>
        <begin position="334"/>
        <end position="357"/>
    </location>
</feature>
<feature type="transmembrane region" description="Helical" evidence="1">
    <location>
        <begin position="446"/>
        <end position="469"/>
    </location>
</feature>
<gene>
    <name evidence="2" type="ORF">ACAT0790_LOCUS70363</name>
</gene>
<evidence type="ECO:0000313" key="2">
    <source>
        <dbReference type="EMBL" id="CAD9193586.1"/>
    </source>
</evidence>
<dbReference type="AlphaFoldDB" id="A0A7S1WXA6"/>
<feature type="transmembrane region" description="Helical" evidence="1">
    <location>
        <begin position="232"/>
        <end position="252"/>
    </location>
</feature>
<keyword evidence="1" id="KW-1133">Transmembrane helix</keyword>
<keyword evidence="1" id="KW-0812">Transmembrane</keyword>
<feature type="transmembrane region" description="Helical" evidence="1">
    <location>
        <begin position="394"/>
        <end position="426"/>
    </location>
</feature>
<protein>
    <recommendedName>
        <fullName evidence="3">CSC1/OSCA1-like cytosolic domain-containing protein</fullName>
    </recommendedName>
</protein>